<accession>A0A1D3D6D5</accession>
<name>A0A1D3D6D5_9EIME</name>
<feature type="region of interest" description="Disordered" evidence="1">
    <location>
        <begin position="174"/>
        <end position="196"/>
    </location>
</feature>
<feature type="compositionally biased region" description="Polar residues" evidence="1">
    <location>
        <begin position="292"/>
        <end position="306"/>
    </location>
</feature>
<dbReference type="EMBL" id="JROU02000538">
    <property type="protein sequence ID" value="OEH79015.1"/>
    <property type="molecule type" value="Genomic_DNA"/>
</dbReference>
<evidence type="ECO:0000313" key="3">
    <source>
        <dbReference type="Proteomes" id="UP000095192"/>
    </source>
</evidence>
<keyword evidence="3" id="KW-1185">Reference proteome</keyword>
<dbReference type="VEuPathDB" id="ToxoDB:LOC34618793"/>
<feature type="region of interest" description="Disordered" evidence="1">
    <location>
        <begin position="576"/>
        <end position="598"/>
    </location>
</feature>
<organism evidence="2 3">
    <name type="scientific">Cyclospora cayetanensis</name>
    <dbReference type="NCBI Taxonomy" id="88456"/>
    <lineage>
        <taxon>Eukaryota</taxon>
        <taxon>Sar</taxon>
        <taxon>Alveolata</taxon>
        <taxon>Apicomplexa</taxon>
        <taxon>Conoidasida</taxon>
        <taxon>Coccidia</taxon>
        <taxon>Eucoccidiorida</taxon>
        <taxon>Eimeriorina</taxon>
        <taxon>Eimeriidae</taxon>
        <taxon>Cyclospora</taxon>
    </lineage>
</organism>
<feature type="compositionally biased region" description="Polar residues" evidence="1">
    <location>
        <begin position="185"/>
        <end position="196"/>
    </location>
</feature>
<feature type="region of interest" description="Disordered" evidence="1">
    <location>
        <begin position="1"/>
        <end position="28"/>
    </location>
</feature>
<feature type="compositionally biased region" description="Low complexity" evidence="1">
    <location>
        <begin position="241"/>
        <end position="251"/>
    </location>
</feature>
<dbReference type="AlphaFoldDB" id="A0A1D3D6D5"/>
<feature type="region of interest" description="Disordered" evidence="1">
    <location>
        <begin position="287"/>
        <end position="334"/>
    </location>
</feature>
<feature type="region of interest" description="Disordered" evidence="1">
    <location>
        <begin position="223"/>
        <end position="256"/>
    </location>
</feature>
<sequence>MGILQSHEAARGHLWPSQGLQDHYGSSSKASATHCHVGQGKAKGFLPAFRIGEMKLKDATTSNTTASSCCTTRCGSSRSGTSIAPDLESWVASGRGGKGTARTAVTMTRCTDSSWERSESAQAVSGKEDVSPIAFDPAGSLSAQQEAFLHDAERSVGGKSRHTRGMRSLLVPLKLRGSGRCHSQPPETNQSEGSTASCGGDLLADCRSVSAAAAAAALRAHVEREEQEHRRRRHSDLFFLPSSSSASPSSALQKRGEFPLAQERCLADAKPAGSSIPPHLPLSAENVDAAEASQSCETADTATSSELPLPSVRTPQRPFPPPRGQQRQGAKQPCSWIADTPPDGQWEIERGVWNRQGVHLNHTFVVDERYKAMQATLPRQTPLVPMTHRGVAAATTIEIARKRQAKEALRRLQQHRLITDQEAQQAPPAAAPAFATPEAKSACSDSEKSEAARWKTQKATRNGGVPPAVCGAAHGDAAGLTPGCTDSVSASPRGSLAASAGMPTSLSEARLRGWEEASQETRACRGNATHAQGGRLLAVTVIPCSQGGHAQHTPALQEEVLSSATTATHKMRYDAISSSSPNGRVENDNQAEEQQLSSALVPTLEVPVHQVSRGVRV</sequence>
<feature type="compositionally biased region" description="Polar residues" evidence="1">
    <location>
        <begin position="18"/>
        <end position="28"/>
    </location>
</feature>
<evidence type="ECO:0000256" key="1">
    <source>
        <dbReference type="SAM" id="MobiDB-lite"/>
    </source>
</evidence>
<protein>
    <submittedName>
        <fullName evidence="2">Uncharacterized protein</fullName>
    </submittedName>
</protein>
<gene>
    <name evidence="2" type="ORF">cyc_01858</name>
</gene>
<dbReference type="Proteomes" id="UP000095192">
    <property type="component" value="Unassembled WGS sequence"/>
</dbReference>
<proteinExistence type="predicted"/>
<dbReference type="InParanoid" id="A0A1D3D6D5"/>
<feature type="region of interest" description="Disordered" evidence="1">
    <location>
        <begin position="110"/>
        <end position="129"/>
    </location>
</feature>
<evidence type="ECO:0000313" key="2">
    <source>
        <dbReference type="EMBL" id="OEH79015.1"/>
    </source>
</evidence>
<comment type="caution">
    <text evidence="2">The sequence shown here is derived from an EMBL/GenBank/DDBJ whole genome shotgun (WGS) entry which is preliminary data.</text>
</comment>
<dbReference type="VEuPathDB" id="ToxoDB:cyc_01858"/>
<reference evidence="2 3" key="1">
    <citation type="journal article" date="2016" name="BMC Genomics">
        <title>Comparative genomics reveals Cyclospora cayetanensis possesses coccidia-like metabolism and invasion components but unique surface antigens.</title>
        <authorList>
            <person name="Liu S."/>
            <person name="Wang L."/>
            <person name="Zheng H."/>
            <person name="Xu Z."/>
            <person name="Roellig D.M."/>
            <person name="Li N."/>
            <person name="Frace M.A."/>
            <person name="Tang K."/>
            <person name="Arrowood M.J."/>
            <person name="Moss D.M."/>
            <person name="Zhang L."/>
            <person name="Feng Y."/>
            <person name="Xiao L."/>
        </authorList>
    </citation>
    <scope>NUCLEOTIDE SEQUENCE [LARGE SCALE GENOMIC DNA]</scope>
    <source>
        <strain evidence="2 3">CHN_HEN01</strain>
    </source>
</reference>